<dbReference type="SUPFAM" id="SSF51197">
    <property type="entry name" value="Clavaminate synthase-like"/>
    <property type="match status" value="1"/>
</dbReference>
<dbReference type="PANTHER" id="PTHR10209:SF804">
    <property type="entry name" value="FE2OG DIOXYGENASE DOMAIN-CONTAINING PROTEIN"/>
    <property type="match status" value="1"/>
</dbReference>
<dbReference type="PANTHER" id="PTHR10209">
    <property type="entry name" value="OXIDOREDUCTASE, 2OG-FE II OXYGENASE FAMILY PROTEIN"/>
    <property type="match status" value="1"/>
</dbReference>
<evidence type="ECO:0000313" key="8">
    <source>
        <dbReference type="Proteomes" id="UP000019484"/>
    </source>
</evidence>
<dbReference type="OrthoDB" id="288590at2759"/>
<dbReference type="PROSITE" id="PS51471">
    <property type="entry name" value="FE2OG_OXY"/>
    <property type="match status" value="1"/>
</dbReference>
<dbReference type="AlphaFoldDB" id="W9YUR0"/>
<evidence type="ECO:0000256" key="4">
    <source>
        <dbReference type="ARBA" id="ARBA00023004"/>
    </source>
</evidence>
<dbReference type="GO" id="GO:0046872">
    <property type="term" value="F:metal ion binding"/>
    <property type="evidence" value="ECO:0007669"/>
    <property type="project" value="UniProtKB-KW"/>
</dbReference>
<dbReference type="STRING" id="1182541.W9YUR0"/>
<dbReference type="HOGENOM" id="CLU_010119_6_3_1"/>
<comment type="similarity">
    <text evidence="1 5">Belongs to the iron/ascorbate-dependent oxidoreductase family.</text>
</comment>
<evidence type="ECO:0000256" key="3">
    <source>
        <dbReference type="ARBA" id="ARBA00023002"/>
    </source>
</evidence>
<dbReference type="PRINTS" id="PR00682">
    <property type="entry name" value="IPNSYNTHASE"/>
</dbReference>
<evidence type="ECO:0000256" key="1">
    <source>
        <dbReference type="ARBA" id="ARBA00008056"/>
    </source>
</evidence>
<evidence type="ECO:0000256" key="2">
    <source>
        <dbReference type="ARBA" id="ARBA00022723"/>
    </source>
</evidence>
<sequence>MSVTTTTSVGRTILTMDSAYGTIQRSVSTAPPREATREEIPLIDVSGIYSENIEDRKAVATQFRDAAINTGFFYIKNHGVDSELIDNAYQNALRFFHQPEEIKKRISKDKFKFFNGYSARYTTHGNKTESTDRKEHIAFQYQPELDPAYDSLPHPIPLSMIPEEMHPWLKGEPEIWEGVSNLPGFKEAWVAYYRSCLTLARSMTRTFALALELPENYFDDIVTYPGADATIAYYPGAEPGEKVDLSPQNVGLGSHTDNTGFTLLWQDMVGGLLVLNRKGEWIKASPIPDTFVVNIADFFQRMTNDRWVSTVHKVEINRSPEPRISMPFFFGENPSAFSRCPCCPNAVYNVVLGLPTDMGALARLQSQRYLRRPAIMCYSRRTCQIRTNLLRRGKTPIHDLVPLVSGI</sequence>
<dbReference type="Pfam" id="PF03171">
    <property type="entry name" value="2OG-FeII_Oxy"/>
    <property type="match status" value="1"/>
</dbReference>
<evidence type="ECO:0000256" key="5">
    <source>
        <dbReference type="RuleBase" id="RU003682"/>
    </source>
</evidence>
<organism evidence="7 8">
    <name type="scientific">Capronia coronata CBS 617.96</name>
    <dbReference type="NCBI Taxonomy" id="1182541"/>
    <lineage>
        <taxon>Eukaryota</taxon>
        <taxon>Fungi</taxon>
        <taxon>Dikarya</taxon>
        <taxon>Ascomycota</taxon>
        <taxon>Pezizomycotina</taxon>
        <taxon>Eurotiomycetes</taxon>
        <taxon>Chaetothyriomycetidae</taxon>
        <taxon>Chaetothyriales</taxon>
        <taxon>Herpotrichiellaceae</taxon>
        <taxon>Capronia</taxon>
    </lineage>
</organism>
<dbReference type="InterPro" id="IPR027443">
    <property type="entry name" value="IPNS-like_sf"/>
</dbReference>
<evidence type="ECO:0000259" key="6">
    <source>
        <dbReference type="PROSITE" id="PS51471"/>
    </source>
</evidence>
<dbReference type="GeneID" id="19161256"/>
<dbReference type="GO" id="GO:0044283">
    <property type="term" value="P:small molecule biosynthetic process"/>
    <property type="evidence" value="ECO:0007669"/>
    <property type="project" value="UniProtKB-ARBA"/>
</dbReference>
<dbReference type="InterPro" id="IPR005123">
    <property type="entry name" value="Oxoglu/Fe-dep_dioxygenase_dom"/>
</dbReference>
<dbReference type="Pfam" id="PF14226">
    <property type="entry name" value="DIOX_N"/>
    <property type="match status" value="1"/>
</dbReference>
<name>W9YUR0_9EURO</name>
<dbReference type="Proteomes" id="UP000019484">
    <property type="component" value="Unassembled WGS sequence"/>
</dbReference>
<dbReference type="Gene3D" id="2.60.120.330">
    <property type="entry name" value="B-lactam Antibiotic, Isopenicillin N Synthase, Chain"/>
    <property type="match status" value="1"/>
</dbReference>
<proteinExistence type="inferred from homology"/>
<dbReference type="GO" id="GO:0016491">
    <property type="term" value="F:oxidoreductase activity"/>
    <property type="evidence" value="ECO:0007669"/>
    <property type="project" value="UniProtKB-KW"/>
</dbReference>
<keyword evidence="4 5" id="KW-0408">Iron</keyword>
<comment type="caution">
    <text evidence="7">The sequence shown here is derived from an EMBL/GenBank/DDBJ whole genome shotgun (WGS) entry which is preliminary data.</text>
</comment>
<keyword evidence="3 5" id="KW-0560">Oxidoreductase</keyword>
<protein>
    <recommendedName>
        <fullName evidence="6">Fe2OG dioxygenase domain-containing protein</fullName>
    </recommendedName>
</protein>
<dbReference type="EMBL" id="AMWN01000005">
    <property type="protein sequence ID" value="EXJ86019.1"/>
    <property type="molecule type" value="Genomic_DNA"/>
</dbReference>
<keyword evidence="8" id="KW-1185">Reference proteome</keyword>
<dbReference type="InterPro" id="IPR026992">
    <property type="entry name" value="DIOX_N"/>
</dbReference>
<dbReference type="InterPro" id="IPR044861">
    <property type="entry name" value="IPNS-like_FE2OG_OXY"/>
</dbReference>
<gene>
    <name evidence="7" type="ORF">A1O1_06388</name>
</gene>
<keyword evidence="2 5" id="KW-0479">Metal-binding</keyword>
<dbReference type="RefSeq" id="XP_007725457.1">
    <property type="nucleotide sequence ID" value="XM_007727267.1"/>
</dbReference>
<reference evidence="7 8" key="1">
    <citation type="submission" date="2013-03" db="EMBL/GenBank/DDBJ databases">
        <title>The Genome Sequence of Capronia coronata CBS 617.96.</title>
        <authorList>
            <consortium name="The Broad Institute Genomics Platform"/>
            <person name="Cuomo C."/>
            <person name="de Hoog S."/>
            <person name="Gorbushina A."/>
            <person name="Walker B."/>
            <person name="Young S.K."/>
            <person name="Zeng Q."/>
            <person name="Gargeya S."/>
            <person name="Fitzgerald M."/>
            <person name="Haas B."/>
            <person name="Abouelleil A."/>
            <person name="Allen A.W."/>
            <person name="Alvarado L."/>
            <person name="Arachchi H.M."/>
            <person name="Berlin A.M."/>
            <person name="Chapman S.B."/>
            <person name="Gainer-Dewar J."/>
            <person name="Goldberg J."/>
            <person name="Griggs A."/>
            <person name="Gujja S."/>
            <person name="Hansen M."/>
            <person name="Howarth C."/>
            <person name="Imamovic A."/>
            <person name="Ireland A."/>
            <person name="Larimer J."/>
            <person name="McCowan C."/>
            <person name="Murphy C."/>
            <person name="Pearson M."/>
            <person name="Poon T.W."/>
            <person name="Priest M."/>
            <person name="Roberts A."/>
            <person name="Saif S."/>
            <person name="Shea T."/>
            <person name="Sisk P."/>
            <person name="Sykes S."/>
            <person name="Wortman J."/>
            <person name="Nusbaum C."/>
            <person name="Birren B."/>
        </authorList>
    </citation>
    <scope>NUCLEOTIDE SEQUENCE [LARGE SCALE GENOMIC DNA]</scope>
    <source>
        <strain evidence="7 8">CBS 617.96</strain>
    </source>
</reference>
<feature type="domain" description="Fe2OG dioxygenase" evidence="6">
    <location>
        <begin position="225"/>
        <end position="332"/>
    </location>
</feature>
<accession>W9YUR0</accession>
<dbReference type="eggNOG" id="KOG0143">
    <property type="taxonomic scope" value="Eukaryota"/>
</dbReference>
<evidence type="ECO:0000313" key="7">
    <source>
        <dbReference type="EMBL" id="EXJ86019.1"/>
    </source>
</evidence>